<feature type="signal peptide" evidence="7">
    <location>
        <begin position="1"/>
        <end position="32"/>
    </location>
</feature>
<dbReference type="SUPFAM" id="SSF52743">
    <property type="entry name" value="Subtilisin-like"/>
    <property type="match status" value="1"/>
</dbReference>
<organism evidence="10 11">
    <name type="scientific">Dokdonella fugitiva</name>
    <dbReference type="NCBI Taxonomy" id="328517"/>
    <lineage>
        <taxon>Bacteria</taxon>
        <taxon>Pseudomonadati</taxon>
        <taxon>Pseudomonadota</taxon>
        <taxon>Gammaproteobacteria</taxon>
        <taxon>Lysobacterales</taxon>
        <taxon>Rhodanobacteraceae</taxon>
        <taxon>Dokdonella</taxon>
    </lineage>
</organism>
<sequence length="789" mass="81029">MFHDLRARHARFRPLAAAVGIALAGITAPLHADATERVPYTILLHGEPVAVYHGGVAGFAAPPRIALGRKAGRPDLRSQPAKAYADYLQQRQGAFVADLERTLGRPLEVIAKMQHALNGVIVELDDDEAARIAQRSDVELVERERMLELDTDRGPSFIGAPSIWDGSASDGIPTKGEGIVVADLDTGINWQSPAFAAIGPIDGFVHTNPLGAGNYLGLCGPTPPNADAGRCNDKLIGMYNFTSTSSTRSAEDLDGHGSHTASTIVGNHWQAPFGGGSFQVSGVAPHASVIAYKVCTSGCSTSASSQAVNQAVVDGADVLNFSISGGVSPWSDSVSIAFRNAVGAGMFVAASAGNDGPVAGSVNHVEPWVETVAASTKDNVVAFRFDLVGPGTPPPETQGLPLRPAAPPLPTADIVAAPIVRSPTFADGSNDGCSAFPADTFTGEAPVDPDIVFADGFDGAIAPARVGAIAVLALDQNASNCGSVARRAAALAAGAIGVIFVDRDFINLGASDTSWSMLRADWDAAWAQIQTDPAHATASLLLPAASYAQRGDVVADFSSRGPRANSGQYLIKPNITAPGVDILASYAANAGGANATALENGTSMSSPHTTGAAALLRAVHPDWTPTEVRSALNMTAKLDGLIRADGSGVDVWDLGSGRVDLTRASLAGLVLDETVANFLAANPGSGGTLATLNLAEFTSANCATTCSFTRTVRSPIVSAQVYTITFSGLPAGTVTTTTPNLAVAGGATASFSIEVDGSALPAGWNFGQVTLTPDNAVQPVLHMPIAIRR</sequence>
<evidence type="ECO:0000313" key="11">
    <source>
        <dbReference type="Proteomes" id="UP000294862"/>
    </source>
</evidence>
<evidence type="ECO:0000256" key="6">
    <source>
        <dbReference type="PROSITE-ProRule" id="PRU01240"/>
    </source>
</evidence>
<dbReference type="InterPro" id="IPR036852">
    <property type="entry name" value="Peptidase_S8/S53_dom_sf"/>
</dbReference>
<evidence type="ECO:0000256" key="3">
    <source>
        <dbReference type="ARBA" id="ARBA00022801"/>
    </source>
</evidence>
<dbReference type="OrthoDB" id="1114329at2"/>
<name>A0A4R2I6F5_9GAMM</name>
<dbReference type="Gene3D" id="3.50.30.30">
    <property type="match status" value="1"/>
</dbReference>
<dbReference type="PANTHER" id="PTHR10795">
    <property type="entry name" value="PROPROTEIN CONVERTASE SUBTILISIN/KEXIN"/>
    <property type="match status" value="1"/>
</dbReference>
<evidence type="ECO:0000256" key="1">
    <source>
        <dbReference type="ARBA" id="ARBA00011073"/>
    </source>
</evidence>
<protein>
    <submittedName>
        <fullName evidence="10">Subtilase family protein</fullName>
    </submittedName>
</protein>
<dbReference type="InterPro" id="IPR010259">
    <property type="entry name" value="S8pro/Inhibitor_I9"/>
</dbReference>
<dbReference type="AlphaFoldDB" id="A0A4R2I6F5"/>
<dbReference type="InterPro" id="IPR023828">
    <property type="entry name" value="Peptidase_S8_Ser-AS"/>
</dbReference>
<evidence type="ECO:0000313" key="10">
    <source>
        <dbReference type="EMBL" id="TCO39881.1"/>
    </source>
</evidence>
<keyword evidence="3 6" id="KW-0378">Hydrolase</keyword>
<feature type="active site" description="Charge relay system" evidence="5 6">
    <location>
        <position position="256"/>
    </location>
</feature>
<keyword evidence="7" id="KW-0732">Signal</keyword>
<keyword evidence="11" id="KW-1185">Reference proteome</keyword>
<feature type="active site" description="Charge relay system" evidence="5 6">
    <location>
        <position position="185"/>
    </location>
</feature>
<feature type="chain" id="PRO_5020221369" evidence="7">
    <location>
        <begin position="33"/>
        <end position="789"/>
    </location>
</feature>
<dbReference type="GO" id="GO:0004252">
    <property type="term" value="F:serine-type endopeptidase activity"/>
    <property type="evidence" value="ECO:0007669"/>
    <property type="project" value="UniProtKB-UniRule"/>
</dbReference>
<evidence type="ECO:0000256" key="5">
    <source>
        <dbReference type="PIRSR" id="PIRSR615500-1"/>
    </source>
</evidence>
<dbReference type="InterPro" id="IPR045051">
    <property type="entry name" value="SBT"/>
</dbReference>
<dbReference type="PROSITE" id="PS51892">
    <property type="entry name" value="SUBTILASE"/>
    <property type="match status" value="1"/>
</dbReference>
<dbReference type="Proteomes" id="UP000294862">
    <property type="component" value="Unassembled WGS sequence"/>
</dbReference>
<evidence type="ECO:0000256" key="2">
    <source>
        <dbReference type="ARBA" id="ARBA00022670"/>
    </source>
</evidence>
<reference evidence="10 11" key="1">
    <citation type="journal article" date="2015" name="Stand. Genomic Sci.">
        <title>Genomic Encyclopedia of Bacterial and Archaeal Type Strains, Phase III: the genomes of soil and plant-associated and newly described type strains.</title>
        <authorList>
            <person name="Whitman W.B."/>
            <person name="Woyke T."/>
            <person name="Klenk H.P."/>
            <person name="Zhou Y."/>
            <person name="Lilburn T.G."/>
            <person name="Beck B.J."/>
            <person name="De Vos P."/>
            <person name="Vandamme P."/>
            <person name="Eisen J.A."/>
            <person name="Garrity G."/>
            <person name="Hugenholtz P."/>
            <person name="Kyrpides N.C."/>
        </authorList>
    </citation>
    <scope>NUCLEOTIDE SEQUENCE [LARGE SCALE GENOMIC DNA]</scope>
    <source>
        <strain evidence="10 11">A3</strain>
    </source>
</reference>
<feature type="active site" description="Charge relay system" evidence="5 6">
    <location>
        <position position="603"/>
    </location>
</feature>
<dbReference type="PRINTS" id="PR00723">
    <property type="entry name" value="SUBTILISIN"/>
</dbReference>
<accession>A0A4R2I6F5</accession>
<dbReference type="Pfam" id="PF05922">
    <property type="entry name" value="Inhibitor_I9"/>
    <property type="match status" value="1"/>
</dbReference>
<dbReference type="Gene3D" id="3.40.50.200">
    <property type="entry name" value="Peptidase S8/S53 domain"/>
    <property type="match status" value="1"/>
</dbReference>
<dbReference type="InterPro" id="IPR000209">
    <property type="entry name" value="Peptidase_S8/S53_dom"/>
</dbReference>
<dbReference type="InterPro" id="IPR015500">
    <property type="entry name" value="Peptidase_S8_subtilisin-rel"/>
</dbReference>
<dbReference type="GO" id="GO:0006508">
    <property type="term" value="P:proteolysis"/>
    <property type="evidence" value="ECO:0007669"/>
    <property type="project" value="UniProtKB-KW"/>
</dbReference>
<dbReference type="PROSITE" id="PS00138">
    <property type="entry name" value="SUBTILASE_SER"/>
    <property type="match status" value="1"/>
</dbReference>
<keyword evidence="2 6" id="KW-0645">Protease</keyword>
<evidence type="ECO:0000256" key="7">
    <source>
        <dbReference type="SAM" id="SignalP"/>
    </source>
</evidence>
<keyword evidence="4 6" id="KW-0720">Serine protease</keyword>
<feature type="domain" description="Inhibitor I9" evidence="9">
    <location>
        <begin position="104"/>
        <end position="149"/>
    </location>
</feature>
<comment type="similarity">
    <text evidence="1 6">Belongs to the peptidase S8 family.</text>
</comment>
<evidence type="ECO:0000259" key="8">
    <source>
        <dbReference type="Pfam" id="PF00082"/>
    </source>
</evidence>
<dbReference type="Pfam" id="PF00082">
    <property type="entry name" value="Peptidase_S8"/>
    <property type="match status" value="1"/>
</dbReference>
<evidence type="ECO:0000256" key="4">
    <source>
        <dbReference type="ARBA" id="ARBA00022825"/>
    </source>
</evidence>
<comment type="caution">
    <text evidence="10">The sequence shown here is derived from an EMBL/GenBank/DDBJ whole genome shotgun (WGS) entry which is preliminary data.</text>
</comment>
<evidence type="ECO:0000259" key="9">
    <source>
        <dbReference type="Pfam" id="PF05922"/>
    </source>
</evidence>
<dbReference type="EMBL" id="SLWQ01000006">
    <property type="protein sequence ID" value="TCO39881.1"/>
    <property type="molecule type" value="Genomic_DNA"/>
</dbReference>
<feature type="domain" description="Peptidase S8/S53" evidence="8">
    <location>
        <begin position="176"/>
        <end position="645"/>
    </location>
</feature>
<proteinExistence type="inferred from homology"/>
<dbReference type="RefSeq" id="WP_131998287.1">
    <property type="nucleotide sequence ID" value="NZ_JACGXM010000007.1"/>
</dbReference>
<gene>
    <name evidence="10" type="ORF">EV148_10626</name>
</gene>